<dbReference type="Pfam" id="PF00034">
    <property type="entry name" value="Cytochrom_C"/>
    <property type="match status" value="1"/>
</dbReference>
<protein>
    <submittedName>
        <fullName evidence="9">C-type cytochrome</fullName>
    </submittedName>
</protein>
<comment type="caution">
    <text evidence="9">The sequence shown here is derived from an EMBL/GenBank/DDBJ whole genome shotgun (WGS) entry which is preliminary data.</text>
</comment>
<dbReference type="Gene3D" id="1.10.760.10">
    <property type="entry name" value="Cytochrome c-like domain"/>
    <property type="match status" value="1"/>
</dbReference>
<evidence type="ECO:0000256" key="5">
    <source>
        <dbReference type="ARBA" id="ARBA00023004"/>
    </source>
</evidence>
<evidence type="ECO:0000256" key="4">
    <source>
        <dbReference type="ARBA" id="ARBA00022982"/>
    </source>
</evidence>
<keyword evidence="7" id="KW-0732">Signal</keyword>
<dbReference type="InterPro" id="IPR009056">
    <property type="entry name" value="Cyt_c-like_dom"/>
</dbReference>
<feature type="domain" description="Cytochrome c" evidence="8">
    <location>
        <begin position="62"/>
        <end position="162"/>
    </location>
</feature>
<reference evidence="9 10" key="1">
    <citation type="submission" date="2024-09" db="EMBL/GenBank/DDBJ databases">
        <authorList>
            <person name="Sun Q."/>
            <person name="Mori K."/>
        </authorList>
    </citation>
    <scope>NUCLEOTIDE SEQUENCE [LARGE SCALE GENOMIC DNA]</scope>
    <source>
        <strain evidence="9 10">NCAIM B.02621</strain>
    </source>
</reference>
<keyword evidence="1" id="KW-0813">Transport</keyword>
<evidence type="ECO:0000256" key="7">
    <source>
        <dbReference type="SAM" id="SignalP"/>
    </source>
</evidence>
<proteinExistence type="predicted"/>
<dbReference type="PROSITE" id="PS51007">
    <property type="entry name" value="CYTC"/>
    <property type="match status" value="1"/>
</dbReference>
<dbReference type="Proteomes" id="UP001589906">
    <property type="component" value="Unassembled WGS sequence"/>
</dbReference>
<gene>
    <name evidence="9" type="ORF">ACFFGE_01930</name>
</gene>
<dbReference type="RefSeq" id="WP_376833772.1">
    <property type="nucleotide sequence ID" value="NZ_JBHLSW010000003.1"/>
</dbReference>
<keyword evidence="3 6" id="KW-0479">Metal-binding</keyword>
<evidence type="ECO:0000256" key="6">
    <source>
        <dbReference type="PROSITE-ProRule" id="PRU00433"/>
    </source>
</evidence>
<organism evidence="9 10">
    <name type="scientific">Brevundimonas balnearis</name>
    <dbReference type="NCBI Taxonomy" id="1572858"/>
    <lineage>
        <taxon>Bacteria</taxon>
        <taxon>Pseudomonadati</taxon>
        <taxon>Pseudomonadota</taxon>
        <taxon>Alphaproteobacteria</taxon>
        <taxon>Caulobacterales</taxon>
        <taxon>Caulobacteraceae</taxon>
        <taxon>Brevundimonas</taxon>
    </lineage>
</organism>
<dbReference type="PANTHER" id="PTHR11961">
    <property type="entry name" value="CYTOCHROME C"/>
    <property type="match status" value="1"/>
</dbReference>
<evidence type="ECO:0000313" key="10">
    <source>
        <dbReference type="Proteomes" id="UP001589906"/>
    </source>
</evidence>
<dbReference type="PROSITE" id="PS51257">
    <property type="entry name" value="PROKAR_LIPOPROTEIN"/>
    <property type="match status" value="1"/>
</dbReference>
<dbReference type="PRINTS" id="PR00604">
    <property type="entry name" value="CYTCHRMECIAB"/>
</dbReference>
<sequence>MRLSARLAALACLAALAVAGCGQNEQDGADATGSPPAPARSAPTEAEKLALLASLPAPYSEADLENGRRVFARCRSCHTLPEGAPNMTGPNLWGVFGRTAGTHPDYNYSTALKSAGFAWDAERLNEWLANPRTFLPGNKMSFAGIPDETDRRDVIAYLKTETGYAPEG</sequence>
<name>A0ABV6QZ49_9CAUL</name>
<keyword evidence="10" id="KW-1185">Reference proteome</keyword>
<evidence type="ECO:0000259" key="8">
    <source>
        <dbReference type="PROSITE" id="PS51007"/>
    </source>
</evidence>
<accession>A0ABV6QZ49</accession>
<evidence type="ECO:0000313" key="9">
    <source>
        <dbReference type="EMBL" id="MFC0632641.1"/>
    </source>
</evidence>
<dbReference type="InterPro" id="IPR036909">
    <property type="entry name" value="Cyt_c-like_dom_sf"/>
</dbReference>
<evidence type="ECO:0000256" key="3">
    <source>
        <dbReference type="ARBA" id="ARBA00022723"/>
    </source>
</evidence>
<keyword evidence="4" id="KW-0249">Electron transport</keyword>
<keyword evidence="2 6" id="KW-0349">Heme</keyword>
<dbReference type="EMBL" id="JBHLSW010000003">
    <property type="protein sequence ID" value="MFC0632641.1"/>
    <property type="molecule type" value="Genomic_DNA"/>
</dbReference>
<dbReference type="SUPFAM" id="SSF46626">
    <property type="entry name" value="Cytochrome c"/>
    <property type="match status" value="1"/>
</dbReference>
<keyword evidence="5 6" id="KW-0408">Iron</keyword>
<dbReference type="InterPro" id="IPR002327">
    <property type="entry name" value="Cyt_c_1A/1B"/>
</dbReference>
<evidence type="ECO:0000256" key="2">
    <source>
        <dbReference type="ARBA" id="ARBA00022617"/>
    </source>
</evidence>
<feature type="signal peptide" evidence="7">
    <location>
        <begin position="1"/>
        <end position="19"/>
    </location>
</feature>
<feature type="chain" id="PRO_5046162431" evidence="7">
    <location>
        <begin position="20"/>
        <end position="168"/>
    </location>
</feature>
<evidence type="ECO:0000256" key="1">
    <source>
        <dbReference type="ARBA" id="ARBA00022448"/>
    </source>
</evidence>